<sequence>WLQRVTDPPAPDVAPRCAVGDGWPHSPSPCWCWRSASPSRGRRGGAASARSWADAWSARPRTSSRSRPRGPPTSAAAPPARCWTGG</sequence>
<reference evidence="2" key="1">
    <citation type="submission" date="2020-02" db="EMBL/GenBank/DDBJ databases">
        <authorList>
            <person name="Meier V. D."/>
        </authorList>
    </citation>
    <scope>NUCLEOTIDE SEQUENCE</scope>
    <source>
        <strain evidence="2">AVDCRST_MAG48</strain>
    </source>
</reference>
<protein>
    <submittedName>
        <fullName evidence="2">Uncharacterized protein</fullName>
    </submittedName>
</protein>
<organism evidence="2">
    <name type="scientific">uncultured Friedmanniella sp</name>
    <dbReference type="NCBI Taxonomy" id="335381"/>
    <lineage>
        <taxon>Bacteria</taxon>
        <taxon>Bacillati</taxon>
        <taxon>Actinomycetota</taxon>
        <taxon>Actinomycetes</taxon>
        <taxon>Propionibacteriales</taxon>
        <taxon>Nocardioidaceae</taxon>
        <taxon>Friedmanniella</taxon>
        <taxon>environmental samples</taxon>
    </lineage>
</organism>
<feature type="compositionally biased region" description="Low complexity" evidence="1">
    <location>
        <begin position="72"/>
        <end position="86"/>
    </location>
</feature>
<accession>A0A6J4KMK9</accession>
<gene>
    <name evidence="2" type="ORF">AVDCRST_MAG48-1990</name>
</gene>
<dbReference type="AlphaFoldDB" id="A0A6J4KMK9"/>
<evidence type="ECO:0000313" key="2">
    <source>
        <dbReference type="EMBL" id="CAA9310136.1"/>
    </source>
</evidence>
<feature type="non-terminal residue" evidence="2">
    <location>
        <position position="86"/>
    </location>
</feature>
<evidence type="ECO:0000256" key="1">
    <source>
        <dbReference type="SAM" id="MobiDB-lite"/>
    </source>
</evidence>
<dbReference type="EMBL" id="CADCTS010000287">
    <property type="protein sequence ID" value="CAA9310136.1"/>
    <property type="molecule type" value="Genomic_DNA"/>
</dbReference>
<feature type="compositionally biased region" description="Low complexity" evidence="1">
    <location>
        <begin position="33"/>
        <end position="61"/>
    </location>
</feature>
<feature type="non-terminal residue" evidence="2">
    <location>
        <position position="1"/>
    </location>
</feature>
<name>A0A6J4KMK9_9ACTN</name>
<feature type="region of interest" description="Disordered" evidence="1">
    <location>
        <begin position="1"/>
        <end position="86"/>
    </location>
</feature>
<proteinExistence type="predicted"/>